<comment type="caution">
    <text evidence="1">The sequence shown here is derived from an EMBL/GenBank/DDBJ whole genome shotgun (WGS) entry which is preliminary data.</text>
</comment>
<sequence length="289" mass="32824">MIEMKNLLPELGNFSGIFVDTKGRSGGLGLLWDKEMKVQFLSCSLHHIDITVQWVDDEVPWRFSGIYGWLEGSKKRKMGELISDLSNHSVLPWLIGGDLNEIFFHCEKRGGPPNLKPPLIASRALLSTMGFATLDIWNGVMVEERLDCYCANTDWSLYFTNAHVTDLDSDKSDHLPILLKCNPSSKAPSRRFHFENMWFTTHHVRRLWPLLALRPHSLILSMISWRRLQTVHVISPHGTAPPLVKQVMKLKKLETQLRLDTNAISRASPLMRYGNGGKRGNTLVAKSSL</sequence>
<dbReference type="SUPFAM" id="SSF56219">
    <property type="entry name" value="DNase I-like"/>
    <property type="match status" value="1"/>
</dbReference>
<dbReference type="Proteomes" id="UP001153076">
    <property type="component" value="Unassembled WGS sequence"/>
</dbReference>
<dbReference type="AlphaFoldDB" id="A0A9Q1JVP4"/>
<dbReference type="PANTHER" id="PTHR33710:SF86">
    <property type="entry name" value="VIRAL MOVEMENT PROTEIN"/>
    <property type="match status" value="1"/>
</dbReference>
<proteinExistence type="predicted"/>
<gene>
    <name evidence="1" type="ORF">Cgig2_001579</name>
</gene>
<protein>
    <recommendedName>
        <fullName evidence="3">Endonuclease/exonuclease/phosphatase domain-containing protein</fullName>
    </recommendedName>
</protein>
<dbReference type="InterPro" id="IPR036691">
    <property type="entry name" value="Endo/exonu/phosph_ase_sf"/>
</dbReference>
<keyword evidence="2" id="KW-1185">Reference proteome</keyword>
<accession>A0A9Q1JVP4</accession>
<reference evidence="1" key="1">
    <citation type="submission" date="2022-04" db="EMBL/GenBank/DDBJ databases">
        <title>Carnegiea gigantea Genome sequencing and assembly v2.</title>
        <authorList>
            <person name="Copetti D."/>
            <person name="Sanderson M.J."/>
            <person name="Burquez A."/>
            <person name="Wojciechowski M.F."/>
        </authorList>
    </citation>
    <scope>NUCLEOTIDE SEQUENCE</scope>
    <source>
        <strain evidence="1">SGP5-SGP5p</strain>
        <tissue evidence="1">Aerial part</tissue>
    </source>
</reference>
<evidence type="ECO:0000313" key="1">
    <source>
        <dbReference type="EMBL" id="KAJ8431887.1"/>
    </source>
</evidence>
<evidence type="ECO:0008006" key="3">
    <source>
        <dbReference type="Google" id="ProtNLM"/>
    </source>
</evidence>
<dbReference type="PANTHER" id="PTHR33710">
    <property type="entry name" value="BNAC02G09200D PROTEIN"/>
    <property type="match status" value="1"/>
</dbReference>
<name>A0A9Q1JVP4_9CARY</name>
<evidence type="ECO:0000313" key="2">
    <source>
        <dbReference type="Proteomes" id="UP001153076"/>
    </source>
</evidence>
<dbReference type="OrthoDB" id="996232at2759"/>
<dbReference type="Gene3D" id="3.60.10.10">
    <property type="entry name" value="Endonuclease/exonuclease/phosphatase"/>
    <property type="match status" value="1"/>
</dbReference>
<organism evidence="1 2">
    <name type="scientific">Carnegiea gigantea</name>
    <dbReference type="NCBI Taxonomy" id="171969"/>
    <lineage>
        <taxon>Eukaryota</taxon>
        <taxon>Viridiplantae</taxon>
        <taxon>Streptophyta</taxon>
        <taxon>Embryophyta</taxon>
        <taxon>Tracheophyta</taxon>
        <taxon>Spermatophyta</taxon>
        <taxon>Magnoliopsida</taxon>
        <taxon>eudicotyledons</taxon>
        <taxon>Gunneridae</taxon>
        <taxon>Pentapetalae</taxon>
        <taxon>Caryophyllales</taxon>
        <taxon>Cactineae</taxon>
        <taxon>Cactaceae</taxon>
        <taxon>Cactoideae</taxon>
        <taxon>Echinocereeae</taxon>
        <taxon>Carnegiea</taxon>
    </lineage>
</organism>
<dbReference type="EMBL" id="JAKOGI010000658">
    <property type="protein sequence ID" value="KAJ8431887.1"/>
    <property type="molecule type" value="Genomic_DNA"/>
</dbReference>